<evidence type="ECO:0000256" key="3">
    <source>
        <dbReference type="ARBA" id="ARBA00022692"/>
    </source>
</evidence>
<feature type="transmembrane region" description="Helical" evidence="6">
    <location>
        <begin position="79"/>
        <end position="100"/>
    </location>
</feature>
<evidence type="ECO:0000313" key="8">
    <source>
        <dbReference type="Proteomes" id="UP001161160"/>
    </source>
</evidence>
<keyword evidence="4 6" id="KW-1133">Transmembrane helix</keyword>
<name>A0AA43S6R4_9BURK</name>
<accession>A0AA43S6R4</accession>
<gene>
    <name evidence="7" type="ORF">M2127_001406</name>
</gene>
<dbReference type="Pfam" id="PF03899">
    <property type="entry name" value="ATP-synt_I"/>
    <property type="match status" value="1"/>
</dbReference>
<evidence type="ECO:0000256" key="1">
    <source>
        <dbReference type="ARBA" id="ARBA00004651"/>
    </source>
</evidence>
<keyword evidence="2" id="KW-1003">Cell membrane</keyword>
<evidence type="ECO:0000256" key="6">
    <source>
        <dbReference type="SAM" id="Phobius"/>
    </source>
</evidence>
<evidence type="ECO:0000313" key="7">
    <source>
        <dbReference type="EMBL" id="MDH6504101.1"/>
    </source>
</evidence>
<evidence type="ECO:0000256" key="5">
    <source>
        <dbReference type="ARBA" id="ARBA00023136"/>
    </source>
</evidence>
<keyword evidence="8" id="KW-1185">Reference proteome</keyword>
<dbReference type="AlphaFoldDB" id="A0AA43S6R4"/>
<protein>
    <submittedName>
        <fullName evidence="7">ATP synthase protein I</fullName>
    </submittedName>
</protein>
<feature type="transmembrane region" description="Helical" evidence="6">
    <location>
        <begin position="142"/>
        <end position="162"/>
    </location>
</feature>
<dbReference type="RefSeq" id="WP_076024516.1">
    <property type="nucleotide sequence ID" value="NZ_JAQFIK010000005.1"/>
</dbReference>
<sequence length="164" mass="18233">MIPQKNQFSKANEWDEPEEEYIRAYSKAEIIALQQNNANKYPPVSPWKVVAAQTLVTMVSMVAWAVFGGSVGVSLYTQSAFLGGLISVLPTGLFLVRLELAKKTSKLKPEGFLAALVTGEFIKIATTLMLFLGIAYLVPGIAWVPLLVTYFLALKCMWLVYLRR</sequence>
<keyword evidence="5 6" id="KW-0472">Membrane</keyword>
<evidence type="ECO:0000256" key="2">
    <source>
        <dbReference type="ARBA" id="ARBA00022475"/>
    </source>
</evidence>
<dbReference type="InterPro" id="IPR005598">
    <property type="entry name" value="ATP_synth_I"/>
</dbReference>
<proteinExistence type="predicted"/>
<dbReference type="GeneID" id="83596843"/>
<feature type="transmembrane region" description="Helical" evidence="6">
    <location>
        <begin position="49"/>
        <end position="67"/>
    </location>
</feature>
<organism evidence="7 8">
    <name type="scientific">Polynucleobacter sphagniphilus</name>
    <dbReference type="NCBI Taxonomy" id="1743169"/>
    <lineage>
        <taxon>Bacteria</taxon>
        <taxon>Pseudomonadati</taxon>
        <taxon>Pseudomonadota</taxon>
        <taxon>Betaproteobacteria</taxon>
        <taxon>Burkholderiales</taxon>
        <taxon>Burkholderiaceae</taxon>
        <taxon>Polynucleobacter</taxon>
    </lineage>
</organism>
<reference evidence="7" key="1">
    <citation type="submission" date="2023-04" db="EMBL/GenBank/DDBJ databases">
        <title>Genome Encyclopedia of Bacteria and Archaea VI: Functional Genomics of Type Strains.</title>
        <authorList>
            <person name="Whitman W."/>
        </authorList>
    </citation>
    <scope>NUCLEOTIDE SEQUENCE</scope>
    <source>
        <strain evidence="7">Enz.4-51</strain>
    </source>
</reference>
<dbReference type="EMBL" id="JARXYA010000006">
    <property type="protein sequence ID" value="MDH6504101.1"/>
    <property type="molecule type" value="Genomic_DNA"/>
</dbReference>
<feature type="transmembrane region" description="Helical" evidence="6">
    <location>
        <begin position="112"/>
        <end position="136"/>
    </location>
</feature>
<evidence type="ECO:0000256" key="4">
    <source>
        <dbReference type="ARBA" id="ARBA00022989"/>
    </source>
</evidence>
<comment type="subcellular location">
    <subcellularLocation>
        <location evidence="1">Cell membrane</location>
        <topology evidence="1">Multi-pass membrane protein</topology>
    </subcellularLocation>
</comment>
<keyword evidence="3 6" id="KW-0812">Transmembrane</keyword>
<dbReference type="GO" id="GO:0005886">
    <property type="term" value="C:plasma membrane"/>
    <property type="evidence" value="ECO:0007669"/>
    <property type="project" value="UniProtKB-SubCell"/>
</dbReference>
<dbReference type="Proteomes" id="UP001161160">
    <property type="component" value="Unassembled WGS sequence"/>
</dbReference>
<comment type="caution">
    <text evidence="7">The sequence shown here is derived from an EMBL/GenBank/DDBJ whole genome shotgun (WGS) entry which is preliminary data.</text>
</comment>